<feature type="region of interest" description="Disordered" evidence="11">
    <location>
        <begin position="697"/>
        <end position="727"/>
    </location>
</feature>
<dbReference type="GO" id="GO:0003677">
    <property type="term" value="F:DNA binding"/>
    <property type="evidence" value="ECO:0007669"/>
    <property type="project" value="UniProtKB-KW"/>
</dbReference>
<evidence type="ECO:0000256" key="1">
    <source>
        <dbReference type="ARBA" id="ARBA00004123"/>
    </source>
</evidence>
<dbReference type="EMBL" id="JAWIZZ010000071">
    <property type="protein sequence ID" value="KAK5773645.1"/>
    <property type="molecule type" value="Genomic_DNA"/>
</dbReference>
<evidence type="ECO:0008006" key="17">
    <source>
        <dbReference type="Google" id="ProtNLM"/>
    </source>
</evidence>
<evidence type="ECO:0000256" key="3">
    <source>
        <dbReference type="ARBA" id="ARBA00022723"/>
    </source>
</evidence>
<dbReference type="AlphaFoldDB" id="A0AAN7WDV6"/>
<evidence type="ECO:0000256" key="11">
    <source>
        <dbReference type="SAM" id="MobiDB-lite"/>
    </source>
</evidence>
<feature type="region of interest" description="Disordered" evidence="11">
    <location>
        <begin position="480"/>
        <end position="501"/>
    </location>
</feature>
<feature type="domain" description="JmjC" evidence="14">
    <location>
        <begin position="190"/>
        <end position="352"/>
    </location>
</feature>
<dbReference type="GO" id="GO:0045944">
    <property type="term" value="P:positive regulation of transcription by RNA polymerase II"/>
    <property type="evidence" value="ECO:0007669"/>
    <property type="project" value="UniProtKB-ARBA"/>
</dbReference>
<evidence type="ECO:0000256" key="7">
    <source>
        <dbReference type="ARBA" id="ARBA00023125"/>
    </source>
</evidence>
<keyword evidence="2" id="KW-0597">Phosphoprotein</keyword>
<dbReference type="Gene3D" id="3.30.160.60">
    <property type="entry name" value="Classic Zinc Finger"/>
    <property type="match status" value="2"/>
</dbReference>
<dbReference type="InterPro" id="IPR013087">
    <property type="entry name" value="Znf_C2H2_type"/>
</dbReference>
<dbReference type="Pfam" id="PF02375">
    <property type="entry name" value="JmjN"/>
    <property type="match status" value="1"/>
</dbReference>
<dbReference type="GO" id="GO:0032454">
    <property type="term" value="F:histone H3K9 demethylase activity"/>
    <property type="evidence" value="ECO:0007669"/>
    <property type="project" value="TreeGrafter"/>
</dbReference>
<keyword evidence="4 10" id="KW-0863">Zinc-finger</keyword>
<organism evidence="15 16">
    <name type="scientific">Arxiozyma heterogenica</name>
    <dbReference type="NCBI Taxonomy" id="278026"/>
    <lineage>
        <taxon>Eukaryota</taxon>
        <taxon>Fungi</taxon>
        <taxon>Dikarya</taxon>
        <taxon>Ascomycota</taxon>
        <taxon>Saccharomycotina</taxon>
        <taxon>Saccharomycetes</taxon>
        <taxon>Saccharomycetales</taxon>
        <taxon>Saccharomycetaceae</taxon>
        <taxon>Arxiozyma</taxon>
    </lineage>
</organism>
<keyword evidence="7" id="KW-0238">DNA-binding</keyword>
<evidence type="ECO:0000259" key="13">
    <source>
        <dbReference type="PROSITE" id="PS51183"/>
    </source>
</evidence>
<feature type="region of interest" description="Disordered" evidence="11">
    <location>
        <begin position="765"/>
        <end position="798"/>
    </location>
</feature>
<dbReference type="InterPro" id="IPR003349">
    <property type="entry name" value="JmjN"/>
</dbReference>
<reference evidence="16" key="1">
    <citation type="submission" date="2023-07" db="EMBL/GenBank/DDBJ databases">
        <title>A draft genome of Kazachstania heterogenica Y-27499.</title>
        <authorList>
            <person name="Donic C."/>
            <person name="Kralova J.S."/>
            <person name="Fidel L."/>
            <person name="Ben-Dor S."/>
            <person name="Jung S."/>
        </authorList>
    </citation>
    <scope>NUCLEOTIDE SEQUENCE [LARGE SCALE GENOMIC DNA]</scope>
    <source>
        <strain evidence="16">Y27499</strain>
    </source>
</reference>
<evidence type="ECO:0000256" key="10">
    <source>
        <dbReference type="PROSITE-ProRule" id="PRU00042"/>
    </source>
</evidence>
<dbReference type="SMART" id="SM00558">
    <property type="entry name" value="JmjC"/>
    <property type="match status" value="1"/>
</dbReference>
<dbReference type="Gene3D" id="2.60.120.650">
    <property type="entry name" value="Cupin"/>
    <property type="match status" value="1"/>
</dbReference>
<evidence type="ECO:0000313" key="15">
    <source>
        <dbReference type="EMBL" id="KAK5773645.1"/>
    </source>
</evidence>
<evidence type="ECO:0000256" key="2">
    <source>
        <dbReference type="ARBA" id="ARBA00022553"/>
    </source>
</evidence>
<name>A0AAN7WDV6_9SACH</name>
<feature type="region of interest" description="Disordered" evidence="11">
    <location>
        <begin position="816"/>
        <end position="893"/>
    </location>
</feature>
<protein>
    <recommendedName>
        <fullName evidence="17">DNA damage-responsive transcriptional repressor RPH1</fullName>
    </recommendedName>
</protein>
<dbReference type="PANTHER" id="PTHR10694">
    <property type="entry name" value="LYSINE-SPECIFIC DEMETHYLASE"/>
    <property type="match status" value="1"/>
</dbReference>
<dbReference type="PROSITE" id="PS51184">
    <property type="entry name" value="JMJC"/>
    <property type="match status" value="1"/>
</dbReference>
<keyword evidence="8" id="KW-0804">Transcription</keyword>
<feature type="compositionally biased region" description="Low complexity" evidence="11">
    <location>
        <begin position="826"/>
        <end position="843"/>
    </location>
</feature>
<evidence type="ECO:0000256" key="5">
    <source>
        <dbReference type="ARBA" id="ARBA00022833"/>
    </source>
</evidence>
<dbReference type="GO" id="GO:0005634">
    <property type="term" value="C:nucleus"/>
    <property type="evidence" value="ECO:0007669"/>
    <property type="project" value="UniProtKB-SubCell"/>
</dbReference>
<feature type="domain" description="JmjN" evidence="13">
    <location>
        <begin position="12"/>
        <end position="53"/>
    </location>
</feature>
<gene>
    <name evidence="15" type="ORF">RI543_004953</name>
</gene>
<keyword evidence="5" id="KW-0862">Zinc</keyword>
<dbReference type="InterPro" id="IPR036236">
    <property type="entry name" value="Znf_C2H2_sf"/>
</dbReference>
<dbReference type="GO" id="GO:0051864">
    <property type="term" value="F:histone H3K36 demethylase activity"/>
    <property type="evidence" value="ECO:0007669"/>
    <property type="project" value="TreeGrafter"/>
</dbReference>
<dbReference type="PROSITE" id="PS00028">
    <property type="entry name" value="ZINC_FINGER_C2H2_1"/>
    <property type="match status" value="1"/>
</dbReference>
<sequence>MTFIPTEIIDGVPIFKPTFDEFKSFESYIDHIRHYGMKSGIIKVIPPKKWLDLLDKNKHYLDLQSLQNIKIKSPIQQNISGNKGLYMIQNIEKKKIYNIIQWKNVSADYKLPNNPRYNHATIAATTNTTCLNINDNNKDFETFKQNNEDLLYLAQFHDKERTDFLEAYYWKTLNFIMPIYGADIPGSLFPNDFSIWNLNMLPNLLNFIDKDIPGVNHSYLYAGAWKSTFAWHLEDQDLYSINYIHFGSPKQWYSIPQEDLTKFESFIKEQFPNEFKSCHEYLRHKTILVSPQLLRDNNIRCNKIVHYQKEFIITFPHGYHAGFNYGYNLAEAVNFADEYWLDHFAPVTKSCNCVRDSVEINVQKLINNYRVKNPKYKKSIKKEDNSSNSIIMAPLNNNQTENLIQSNVSLRSTSPAPMDPLINQSSISRVSSPFLAKMMDLSNIIEPTLEDTTLKFNKKKINSTDNNNINNININISSVTATSNTPTPTPTTITTNKQTNSNMKPLQGVLSLSQLQLQLQHPRPSLLSQDNINDPKRFMQNHISNINNPIMSPSPLSPSILKDQLLNNNNNNNSSSSNNNNNGQINDATINNQLIHPNPMNPNRPNSAIPFIFDDNDDNLLAMSLTSLANSGRSSPKTLKPMLNTSIDINNSPLSKMFSNREGISISKTPTNISNDMKRPTPLRSFLSQKSSNTFRPLSPFNNLLTSQNSNNNNNNNNNNSNNIISNVNNSNSIGNINSDSGKITATSSSSMPFLKRTKSSNIVTLNISREGSRSPVTMLNPMDTNGPGSNSLLNKDDSLLSPTVSTVYPNLFNSNASDRLESGFSSTTATTSATTNTTTAATIRRQYDKNSDNQSSRKRPKKNTDSSLSVSQDIVKNGQKTNVKGSSVISPPGRFSREEVIVSESGKVYICQECKRKFSSGHHLTRHKKSVHSGEKPYSCPKCGKKFKRRDHVLQHLNKKIPCTPTDNEESNSTAKTAGNSQNNESPATAETRTVKVTGSSSSYSASVTNIEASMPNVSIGHDMVRQESEKNEINSPPITN</sequence>
<dbReference type="SMART" id="SM00545">
    <property type="entry name" value="JmjN"/>
    <property type="match status" value="1"/>
</dbReference>
<dbReference type="SUPFAM" id="SSF51197">
    <property type="entry name" value="Clavaminate synthase-like"/>
    <property type="match status" value="1"/>
</dbReference>
<feature type="region of interest" description="Disordered" evidence="11">
    <location>
        <begin position="554"/>
        <end position="587"/>
    </location>
</feature>
<evidence type="ECO:0000313" key="16">
    <source>
        <dbReference type="Proteomes" id="UP001306508"/>
    </source>
</evidence>
<feature type="domain" description="C2H2-type" evidence="12">
    <location>
        <begin position="939"/>
        <end position="966"/>
    </location>
</feature>
<evidence type="ECO:0000256" key="9">
    <source>
        <dbReference type="ARBA" id="ARBA00023242"/>
    </source>
</evidence>
<dbReference type="FunFam" id="3.30.160.60:FF:000065">
    <property type="entry name" value="B-cell CLL/lymphoma 6, member B"/>
    <property type="match status" value="1"/>
</dbReference>
<feature type="compositionally biased region" description="Polar residues" evidence="11">
    <location>
        <begin position="972"/>
        <end position="1000"/>
    </location>
</feature>
<feature type="region of interest" description="Disordered" evidence="11">
    <location>
        <begin position="959"/>
        <end position="1042"/>
    </location>
</feature>
<evidence type="ECO:0000259" key="12">
    <source>
        <dbReference type="PROSITE" id="PS50157"/>
    </source>
</evidence>
<evidence type="ECO:0000256" key="8">
    <source>
        <dbReference type="ARBA" id="ARBA00023163"/>
    </source>
</evidence>
<accession>A0AAN7WDV6</accession>
<evidence type="ECO:0000259" key="14">
    <source>
        <dbReference type="PROSITE" id="PS51184"/>
    </source>
</evidence>
<proteinExistence type="predicted"/>
<feature type="domain" description="C2H2-type" evidence="12">
    <location>
        <begin position="910"/>
        <end position="938"/>
    </location>
</feature>
<keyword evidence="6" id="KW-0805">Transcription regulation</keyword>
<feature type="compositionally biased region" description="Low complexity" evidence="11">
    <location>
        <begin position="709"/>
        <end position="727"/>
    </location>
</feature>
<dbReference type="InterPro" id="IPR003347">
    <property type="entry name" value="JmjC_dom"/>
</dbReference>
<dbReference type="SUPFAM" id="SSF57667">
    <property type="entry name" value="beta-beta-alpha zinc fingers"/>
    <property type="match status" value="1"/>
</dbReference>
<dbReference type="Pfam" id="PF02373">
    <property type="entry name" value="JmjC"/>
    <property type="match status" value="1"/>
</dbReference>
<keyword evidence="9" id="KW-0539">Nucleus</keyword>
<dbReference type="GO" id="GO:0008270">
    <property type="term" value="F:zinc ion binding"/>
    <property type="evidence" value="ECO:0007669"/>
    <property type="project" value="UniProtKB-KW"/>
</dbReference>
<feature type="compositionally biased region" description="Low complexity" evidence="11">
    <location>
        <begin position="567"/>
        <end position="582"/>
    </location>
</feature>
<feature type="compositionally biased region" description="Polar residues" evidence="11">
    <location>
        <begin position="765"/>
        <end position="789"/>
    </location>
</feature>
<feature type="compositionally biased region" description="Polar residues" evidence="11">
    <location>
        <begin position="866"/>
        <end position="890"/>
    </location>
</feature>
<dbReference type="SMART" id="SM00355">
    <property type="entry name" value="ZnF_C2H2"/>
    <property type="match status" value="2"/>
</dbReference>
<feature type="compositionally biased region" description="Polar residues" evidence="11">
    <location>
        <begin position="697"/>
        <end position="708"/>
    </location>
</feature>
<feature type="compositionally biased region" description="Basic and acidic residues" evidence="11">
    <location>
        <begin position="1024"/>
        <end position="1034"/>
    </location>
</feature>
<comment type="subcellular location">
    <subcellularLocation>
        <location evidence="1">Nucleus</location>
    </subcellularLocation>
</comment>
<dbReference type="GO" id="GO:0000785">
    <property type="term" value="C:chromatin"/>
    <property type="evidence" value="ECO:0007669"/>
    <property type="project" value="TreeGrafter"/>
</dbReference>
<evidence type="ECO:0000256" key="4">
    <source>
        <dbReference type="ARBA" id="ARBA00022771"/>
    </source>
</evidence>
<keyword evidence="3" id="KW-0479">Metal-binding</keyword>
<dbReference type="PROSITE" id="PS51183">
    <property type="entry name" value="JMJN"/>
    <property type="match status" value="1"/>
</dbReference>
<dbReference type="PROSITE" id="PS50157">
    <property type="entry name" value="ZINC_FINGER_C2H2_2"/>
    <property type="match status" value="2"/>
</dbReference>
<dbReference type="PANTHER" id="PTHR10694:SF7">
    <property type="entry name" value="[HISTONE H3]-TRIMETHYL-L-LYSINE(9) DEMETHYLASE"/>
    <property type="match status" value="1"/>
</dbReference>
<dbReference type="FunFam" id="3.30.160.60:FF:001692">
    <property type="entry name" value="Transcriptional activator/repressor GIS1"/>
    <property type="match status" value="1"/>
</dbReference>
<dbReference type="Proteomes" id="UP001306508">
    <property type="component" value="Unassembled WGS sequence"/>
</dbReference>
<evidence type="ECO:0000256" key="6">
    <source>
        <dbReference type="ARBA" id="ARBA00023015"/>
    </source>
</evidence>
<comment type="caution">
    <text evidence="15">The sequence shown here is derived from an EMBL/GenBank/DDBJ whole genome shotgun (WGS) entry which is preliminary data.</text>
</comment>
<keyword evidence="16" id="KW-1185">Reference proteome</keyword>